<organism evidence="1 2">
    <name type="scientific">Pseudomonas phage ventosus</name>
    <dbReference type="NCBI Taxonomy" id="2048980"/>
    <lineage>
        <taxon>Viruses</taxon>
        <taxon>Duplodnaviria</taxon>
        <taxon>Heunggongvirae</taxon>
        <taxon>Uroviricota</taxon>
        <taxon>Caudoviricetes</taxon>
        <taxon>Vandenendeviridae</taxon>
        <taxon>Gorskivirinae</taxon>
        <taxon>Ventosusvirus</taxon>
        <taxon>Ventosusvirus ventosus</taxon>
    </lineage>
</organism>
<dbReference type="EMBL" id="MG018930">
    <property type="protein sequence ID" value="ATW58390.1"/>
    <property type="molecule type" value="Genomic_DNA"/>
</dbReference>
<dbReference type="Proteomes" id="UP000241096">
    <property type="component" value="Segment"/>
</dbReference>
<protein>
    <recommendedName>
        <fullName evidence="3">Tail tube protein</fullName>
    </recommendedName>
</protein>
<evidence type="ECO:0000313" key="1">
    <source>
        <dbReference type="EMBL" id="ATW58390.1"/>
    </source>
</evidence>
<reference evidence="1 2" key="1">
    <citation type="submission" date="2017-09" db="EMBL/GenBank/DDBJ databases">
        <authorList>
            <person name="Ehlers B."/>
            <person name="Leendertz F.H."/>
        </authorList>
    </citation>
    <scope>NUCLEOTIDE SEQUENCE [LARGE SCALE GENOMIC DNA]</scope>
</reference>
<evidence type="ECO:0000313" key="2">
    <source>
        <dbReference type="Proteomes" id="UP000241096"/>
    </source>
</evidence>
<evidence type="ECO:0008006" key="3">
    <source>
        <dbReference type="Google" id="ProtNLM"/>
    </source>
</evidence>
<proteinExistence type="predicted"/>
<keyword evidence="2" id="KW-1185">Reference proteome</keyword>
<name>A0A2H4P8K8_9CAUD</name>
<sequence>MALSTYSPSDVTVTIAGMHSVTGYIDGTFVKITKDMKPFIKTRAMDGEIARMYFDDAGYKVELTLMQSSSSNNILTMIHNIDTATHMGKFPLFIKDGRGQTSFLAATAWIEQIPDVEFGSELSERRWVFGCSDVVLTIGGNEDTSLIEDALLVSSTTLPILKQFGVF</sequence>
<dbReference type="InterPro" id="IPR021695">
    <property type="entry name" value="Phage_KPP10_Orf10"/>
</dbReference>
<gene>
    <name evidence="1" type="ORF">CNR37_00183</name>
</gene>
<dbReference type="NCBIfam" id="NF047581">
    <property type="entry name" value="gp105_phage_fam"/>
    <property type="match status" value="1"/>
</dbReference>
<accession>A0A2H4P8K8</accession>